<sequence length="84" mass="9844">MHRYTNKPTDMMSHERQLKNVASFYFVEMCSGIYHVEKDREGVYDGWVDLRTVTGALKNKTRVLVKSIDGNMFSNTDLLERIKK</sequence>
<proteinExistence type="predicted"/>
<organism evidence="1 2">
    <name type="scientific">Bacillus phage vB_BanS_Nate</name>
    <dbReference type="NCBI Taxonomy" id="2894788"/>
    <lineage>
        <taxon>Viruses</taxon>
        <taxon>Duplodnaviria</taxon>
        <taxon>Heunggongvirae</taxon>
        <taxon>Uroviricota</taxon>
        <taxon>Caudoviricetes</taxon>
        <taxon>Joanripponvirinae</taxon>
        <taxon>Natevirus</taxon>
        <taxon>Natevirus nate</taxon>
    </lineage>
</organism>
<dbReference type="EMBL" id="OK499992">
    <property type="protein sequence ID" value="UGO51017.1"/>
    <property type="molecule type" value="Genomic_DNA"/>
</dbReference>
<evidence type="ECO:0000313" key="2">
    <source>
        <dbReference type="Proteomes" id="UP000827544"/>
    </source>
</evidence>
<gene>
    <name evidence="1" type="ORF">NATE_164</name>
</gene>
<protein>
    <submittedName>
        <fullName evidence="1">Uncharacterized protein</fullName>
    </submittedName>
</protein>
<evidence type="ECO:0000313" key="1">
    <source>
        <dbReference type="EMBL" id="UGO51017.1"/>
    </source>
</evidence>
<keyword evidence="2" id="KW-1185">Reference proteome</keyword>
<dbReference type="Proteomes" id="UP000827544">
    <property type="component" value="Segment"/>
</dbReference>
<name>A0AAE9CEJ7_9CAUD</name>
<reference evidence="1" key="1">
    <citation type="submission" date="2021-10" db="EMBL/GenBank/DDBJ databases">
        <authorList>
            <person name="Lavering E.D."/>
            <person name="James R."/>
            <person name="Fairholm J.D."/>
            <person name="Ogilvie B.H."/>
            <person name="Thurgood T.L."/>
            <person name="Robison R.A."/>
            <person name="Grose J.H."/>
        </authorList>
    </citation>
    <scope>NUCLEOTIDE SEQUENCE</scope>
</reference>
<accession>A0AAE9CEJ7</accession>